<reference evidence="2" key="1">
    <citation type="submission" date="2021-02" db="EMBL/GenBank/DDBJ databases">
        <authorList>
            <person name="Dougan E. K."/>
            <person name="Rhodes N."/>
            <person name="Thang M."/>
            <person name="Chan C."/>
        </authorList>
    </citation>
    <scope>NUCLEOTIDE SEQUENCE</scope>
</reference>
<dbReference type="AlphaFoldDB" id="A0A812TYA7"/>
<feature type="transmembrane region" description="Helical" evidence="1">
    <location>
        <begin position="77"/>
        <end position="105"/>
    </location>
</feature>
<proteinExistence type="predicted"/>
<keyword evidence="1" id="KW-0812">Transmembrane</keyword>
<sequence length="196" mass="21378">MLAFCRTLCKSPFLETLPMLGKSLDPATFRERMMASWTTIGVVGALFLTMLDYSRVAECKGDLLLSVLPSQEFCDTIHPFLCSMGLAFNVIAVILTTILIMQVGFVPDEKLSDWVAGMPITVEMPLVSFILGALMWAGDLVWLGVVAHGAYGLKFSLAACVIAVTLLSVYATTRAKTNRLIMLAACNQQELSDTED</sequence>
<accession>A0A812TYA7</accession>
<dbReference type="EMBL" id="CAJNDS010002644">
    <property type="protein sequence ID" value="CAE7555015.1"/>
    <property type="molecule type" value="Genomic_DNA"/>
</dbReference>
<dbReference type="OrthoDB" id="410537at2759"/>
<evidence type="ECO:0000313" key="3">
    <source>
        <dbReference type="Proteomes" id="UP000604046"/>
    </source>
</evidence>
<keyword evidence="1" id="KW-0472">Membrane</keyword>
<evidence type="ECO:0000313" key="2">
    <source>
        <dbReference type="EMBL" id="CAE7555015.1"/>
    </source>
</evidence>
<gene>
    <name evidence="2" type="primary">ME1</name>
    <name evidence="2" type="ORF">SNAT2548_LOCUS31178</name>
</gene>
<protein>
    <submittedName>
        <fullName evidence="2">ME1 protein</fullName>
    </submittedName>
</protein>
<keyword evidence="3" id="KW-1185">Reference proteome</keyword>
<evidence type="ECO:0000256" key="1">
    <source>
        <dbReference type="SAM" id="Phobius"/>
    </source>
</evidence>
<keyword evidence="1" id="KW-1133">Transmembrane helix</keyword>
<name>A0A812TYA7_9DINO</name>
<comment type="caution">
    <text evidence="2">The sequence shown here is derived from an EMBL/GenBank/DDBJ whole genome shotgun (WGS) entry which is preliminary data.</text>
</comment>
<organism evidence="2 3">
    <name type="scientific">Symbiodinium natans</name>
    <dbReference type="NCBI Taxonomy" id="878477"/>
    <lineage>
        <taxon>Eukaryota</taxon>
        <taxon>Sar</taxon>
        <taxon>Alveolata</taxon>
        <taxon>Dinophyceae</taxon>
        <taxon>Suessiales</taxon>
        <taxon>Symbiodiniaceae</taxon>
        <taxon>Symbiodinium</taxon>
    </lineage>
</organism>
<feature type="transmembrane region" description="Helical" evidence="1">
    <location>
        <begin position="151"/>
        <end position="172"/>
    </location>
</feature>
<feature type="transmembrane region" description="Helical" evidence="1">
    <location>
        <begin position="37"/>
        <end position="57"/>
    </location>
</feature>
<dbReference type="Proteomes" id="UP000604046">
    <property type="component" value="Unassembled WGS sequence"/>
</dbReference>